<dbReference type="EMBL" id="LIBB01000450">
    <property type="protein sequence ID" value="KRO69860.1"/>
    <property type="molecule type" value="Genomic_DNA"/>
</dbReference>
<dbReference type="Pfam" id="PF02606">
    <property type="entry name" value="LpxK"/>
    <property type="match status" value="1"/>
</dbReference>
<dbReference type="UniPathway" id="UPA00359">
    <property type="reaction ID" value="UER00482"/>
</dbReference>
<evidence type="ECO:0000256" key="13">
    <source>
        <dbReference type="HAMAP-Rule" id="MF_00409"/>
    </source>
</evidence>
<comment type="pathway">
    <text evidence="2 13">Glycolipid biosynthesis; lipid IV(A) biosynthesis; lipid IV(A) from (3R)-3-hydroxytetradecanoyl-[acyl-carrier-protein] and UDP-N-acetyl-alpha-D-glucosamine: step 6/6.</text>
</comment>
<dbReference type="EC" id="2.7.1.130" evidence="3 13"/>
<organism evidence="14 15">
    <name type="scientific">OM182 bacterium BACL3 MAG-120507-bin80</name>
    <dbReference type="NCBI Taxonomy" id="1655577"/>
    <lineage>
        <taxon>Bacteria</taxon>
        <taxon>Pseudomonadati</taxon>
        <taxon>Pseudomonadota</taxon>
        <taxon>Gammaproteobacteria</taxon>
        <taxon>OMG group</taxon>
        <taxon>OM182 clade</taxon>
    </lineage>
</organism>
<evidence type="ECO:0000256" key="7">
    <source>
        <dbReference type="ARBA" id="ARBA00022679"/>
    </source>
</evidence>
<comment type="function">
    <text evidence="1 13">Transfers the gamma-phosphate of ATP to the 4'-position of a tetraacyldisaccharide 1-phosphate intermediate (termed DS-1-P) to form tetraacyldisaccharide 1,4'-bis-phosphate (lipid IVA).</text>
</comment>
<evidence type="ECO:0000313" key="14">
    <source>
        <dbReference type="EMBL" id="KRO69860.1"/>
    </source>
</evidence>
<keyword evidence="5 13" id="KW-0444">Lipid biosynthesis</keyword>
<dbReference type="SUPFAM" id="SSF52540">
    <property type="entry name" value="P-loop containing nucleoside triphosphate hydrolases"/>
    <property type="match status" value="1"/>
</dbReference>
<evidence type="ECO:0000256" key="11">
    <source>
        <dbReference type="ARBA" id="ARBA00023098"/>
    </source>
</evidence>
<evidence type="ECO:0000256" key="8">
    <source>
        <dbReference type="ARBA" id="ARBA00022741"/>
    </source>
</evidence>
<keyword evidence="11 13" id="KW-0443">Lipid metabolism</keyword>
<keyword evidence="8 13" id="KW-0547">Nucleotide-binding</keyword>
<keyword evidence="6 13" id="KW-0441">Lipid A biosynthesis</keyword>
<comment type="similarity">
    <text evidence="13">Belongs to the LpxK family.</text>
</comment>
<evidence type="ECO:0000256" key="6">
    <source>
        <dbReference type="ARBA" id="ARBA00022556"/>
    </source>
</evidence>
<dbReference type="InterPro" id="IPR027417">
    <property type="entry name" value="P-loop_NTPase"/>
</dbReference>
<dbReference type="NCBIfam" id="TIGR00682">
    <property type="entry name" value="lpxK"/>
    <property type="match status" value="1"/>
</dbReference>
<protein>
    <recommendedName>
        <fullName evidence="4 13">Tetraacyldisaccharide 4'-kinase</fullName>
        <ecNumber evidence="3 13">2.7.1.130</ecNumber>
    </recommendedName>
    <alternativeName>
        <fullName evidence="12 13">Lipid A 4'-kinase</fullName>
    </alternativeName>
</protein>
<dbReference type="GO" id="GO:0005524">
    <property type="term" value="F:ATP binding"/>
    <property type="evidence" value="ECO:0007669"/>
    <property type="project" value="UniProtKB-UniRule"/>
</dbReference>
<evidence type="ECO:0000256" key="4">
    <source>
        <dbReference type="ARBA" id="ARBA00016436"/>
    </source>
</evidence>
<gene>
    <name evidence="13" type="primary">lpxK</name>
    <name evidence="14" type="ORF">ABR69_01695</name>
</gene>
<evidence type="ECO:0000256" key="5">
    <source>
        <dbReference type="ARBA" id="ARBA00022516"/>
    </source>
</evidence>
<reference evidence="14 15" key="1">
    <citation type="submission" date="2015-10" db="EMBL/GenBank/DDBJ databases">
        <title>Metagenome-Assembled Genomes uncover a global brackish microbiome.</title>
        <authorList>
            <person name="Hugerth L.W."/>
            <person name="Larsson J."/>
            <person name="Alneberg J."/>
            <person name="Lindh M.V."/>
            <person name="Legrand C."/>
            <person name="Pinhassi J."/>
            <person name="Andersson A.F."/>
        </authorList>
    </citation>
    <scope>NUCLEOTIDE SEQUENCE [LARGE SCALE GENOMIC DNA]</scope>
    <source>
        <strain evidence="14">BACL4 MAG-120507-bin80</strain>
    </source>
</reference>
<dbReference type="GO" id="GO:0009029">
    <property type="term" value="F:lipid-A 4'-kinase activity"/>
    <property type="evidence" value="ECO:0007669"/>
    <property type="project" value="UniProtKB-UniRule"/>
</dbReference>
<evidence type="ECO:0000256" key="3">
    <source>
        <dbReference type="ARBA" id="ARBA00012071"/>
    </source>
</evidence>
<evidence type="ECO:0000256" key="9">
    <source>
        <dbReference type="ARBA" id="ARBA00022777"/>
    </source>
</evidence>
<dbReference type="GO" id="GO:0005886">
    <property type="term" value="C:plasma membrane"/>
    <property type="evidence" value="ECO:0007669"/>
    <property type="project" value="TreeGrafter"/>
</dbReference>
<dbReference type="GO" id="GO:0009245">
    <property type="term" value="P:lipid A biosynthetic process"/>
    <property type="evidence" value="ECO:0007669"/>
    <property type="project" value="UniProtKB-UniRule"/>
</dbReference>
<keyword evidence="10 13" id="KW-0067">ATP-binding</keyword>
<proteinExistence type="inferred from homology"/>
<comment type="catalytic activity">
    <reaction evidence="13">
        <text>a lipid A disaccharide + ATP = a lipid IVA + ADP + H(+)</text>
        <dbReference type="Rhea" id="RHEA:67840"/>
        <dbReference type="ChEBI" id="CHEBI:15378"/>
        <dbReference type="ChEBI" id="CHEBI:30616"/>
        <dbReference type="ChEBI" id="CHEBI:176343"/>
        <dbReference type="ChEBI" id="CHEBI:176425"/>
        <dbReference type="ChEBI" id="CHEBI:456216"/>
        <dbReference type="EC" id="2.7.1.130"/>
    </reaction>
</comment>
<accession>A0A0R2S533</accession>
<dbReference type="InterPro" id="IPR003758">
    <property type="entry name" value="LpxK"/>
</dbReference>
<evidence type="ECO:0000256" key="1">
    <source>
        <dbReference type="ARBA" id="ARBA00002274"/>
    </source>
</evidence>
<keyword evidence="9 13" id="KW-0418">Kinase</keyword>
<dbReference type="PANTHER" id="PTHR42724">
    <property type="entry name" value="TETRAACYLDISACCHARIDE 4'-KINASE"/>
    <property type="match status" value="1"/>
</dbReference>
<dbReference type="PANTHER" id="PTHR42724:SF1">
    <property type="entry name" value="TETRAACYLDISACCHARIDE 4'-KINASE, MITOCHONDRIAL-RELATED"/>
    <property type="match status" value="1"/>
</dbReference>
<comment type="caution">
    <text evidence="14">The sequence shown here is derived from an EMBL/GenBank/DDBJ whole genome shotgun (WGS) entry which is preliminary data.</text>
</comment>
<dbReference type="AlphaFoldDB" id="A0A0R2S533"/>
<evidence type="ECO:0000256" key="10">
    <source>
        <dbReference type="ARBA" id="ARBA00022840"/>
    </source>
</evidence>
<sequence length="374" mass="40969">MRLMERAWYSKALWLYFLWPLHALFKRLAARRRSQLAAKAKPWPVPVIVVGNISVGGTGKTPLLIALVTHLQKKGFKPGVVSRGYGSKAAIFPVAVTGGTAVEESGDEALLIAKHCGCPVVIDPDRVAAIETLLGEHSIDVVLSDDGLQHYAMARDIELIVVDGERKFGNELCLPAGPLREPLSRLGDADLIIVNGSKVSAGELRASLLSNGVTWPSSVPAKSVESNSNDARMLGSREPAEGFSVTVDPDCFVNIVSGERRPFAGAPFKMGSRLQAVSGLGNPERFYQMLDNLPHKVLRHSFTDHHWFEKADFDALGLDDIQPIVMTEKDAVKVTHFARHNYWYLSIRIRLPEHLLAAFDKRLTAVLAEKAKAA</sequence>
<evidence type="ECO:0000313" key="15">
    <source>
        <dbReference type="Proteomes" id="UP000051934"/>
    </source>
</evidence>
<dbReference type="Proteomes" id="UP000051934">
    <property type="component" value="Unassembled WGS sequence"/>
</dbReference>
<keyword evidence="7 13" id="KW-0808">Transferase</keyword>
<dbReference type="HAMAP" id="MF_00409">
    <property type="entry name" value="LpxK"/>
    <property type="match status" value="1"/>
</dbReference>
<dbReference type="GO" id="GO:0009244">
    <property type="term" value="P:lipopolysaccharide core region biosynthetic process"/>
    <property type="evidence" value="ECO:0007669"/>
    <property type="project" value="TreeGrafter"/>
</dbReference>
<evidence type="ECO:0000256" key="12">
    <source>
        <dbReference type="ARBA" id="ARBA00029757"/>
    </source>
</evidence>
<evidence type="ECO:0000256" key="2">
    <source>
        <dbReference type="ARBA" id="ARBA00004870"/>
    </source>
</evidence>
<feature type="binding site" evidence="13">
    <location>
        <begin position="54"/>
        <end position="61"/>
    </location>
    <ligand>
        <name>ATP</name>
        <dbReference type="ChEBI" id="CHEBI:30616"/>
    </ligand>
</feature>
<name>A0A0R2S533_9GAMM</name>